<dbReference type="EMBL" id="LR881468">
    <property type="protein sequence ID" value="CAD5324553.1"/>
    <property type="molecule type" value="Genomic_DNA"/>
</dbReference>
<protein>
    <submittedName>
        <fullName evidence="2">(thale cress) hypothetical protein</fullName>
    </submittedName>
</protein>
<evidence type="ECO:0000313" key="3">
    <source>
        <dbReference type="Proteomes" id="UP000516314"/>
    </source>
</evidence>
<dbReference type="PANTHER" id="PTHR31973">
    <property type="entry name" value="POLYPROTEIN, PUTATIVE-RELATED"/>
    <property type="match status" value="1"/>
</dbReference>
<accession>A0A7G2EPF6</accession>
<sequence>MEAAGRWMKEVDIYVEKSYEVYPATDDSSGDEEEQAERLLRTNLPDGVFSLKQLYTNGKEFKQSVIRYVLKTRRNVVNDRWEKTKQGARCKAKDCEWLINCVVENPIRKWMVKRFDDKHTCHPVGRYDLIRSPVVADLFLENIRRDPHMTAPEIKDEMKRRLRDYGYQLTMTMQGTTVEINTTTREDGVLLTPVGRDPNNQIYPIAWAVVSGENHDNWWWFIHKLKINLDLGDGEGFDVISDIHRSIINGMAVELPKVEHRACARHIYGNLKKNHKSDTLKPLFWRVASDYNEE</sequence>
<dbReference type="Pfam" id="PF10551">
    <property type="entry name" value="MULE"/>
    <property type="match status" value="1"/>
</dbReference>
<organism evidence="2 3">
    <name type="scientific">Arabidopsis thaliana</name>
    <name type="common">Mouse-ear cress</name>
    <dbReference type="NCBI Taxonomy" id="3702"/>
    <lineage>
        <taxon>Eukaryota</taxon>
        <taxon>Viridiplantae</taxon>
        <taxon>Streptophyta</taxon>
        <taxon>Embryophyta</taxon>
        <taxon>Tracheophyta</taxon>
        <taxon>Spermatophyta</taxon>
        <taxon>Magnoliopsida</taxon>
        <taxon>eudicotyledons</taxon>
        <taxon>Gunneridae</taxon>
        <taxon>Pentapetalae</taxon>
        <taxon>rosids</taxon>
        <taxon>malvids</taxon>
        <taxon>Brassicales</taxon>
        <taxon>Brassicaceae</taxon>
        <taxon>Camelineae</taxon>
        <taxon>Arabidopsis</taxon>
    </lineage>
</organism>
<reference evidence="2 3" key="1">
    <citation type="submission" date="2020-09" db="EMBL/GenBank/DDBJ databases">
        <authorList>
            <person name="Ashkenazy H."/>
        </authorList>
    </citation>
    <scope>NUCLEOTIDE SEQUENCE [LARGE SCALE GENOMIC DNA]</scope>
    <source>
        <strain evidence="3">cv. Cdm-0</strain>
    </source>
</reference>
<dbReference type="InterPro" id="IPR018289">
    <property type="entry name" value="MULE_transposase_dom"/>
</dbReference>
<dbReference type="PANTHER" id="PTHR31973:SF187">
    <property type="entry name" value="MUTATOR TRANSPOSASE MUDRA PROTEIN"/>
    <property type="match status" value="1"/>
</dbReference>
<evidence type="ECO:0000313" key="2">
    <source>
        <dbReference type="EMBL" id="CAD5324553.1"/>
    </source>
</evidence>
<evidence type="ECO:0000259" key="1">
    <source>
        <dbReference type="Pfam" id="PF10551"/>
    </source>
</evidence>
<dbReference type="AlphaFoldDB" id="A0A7G2EPF6"/>
<dbReference type="Proteomes" id="UP000516314">
    <property type="component" value="Chromosome 3"/>
</dbReference>
<name>A0A7G2EPF6_ARATH</name>
<feature type="domain" description="MULE transposase" evidence="1">
    <location>
        <begin position="183"/>
        <end position="269"/>
    </location>
</feature>
<gene>
    <name evidence="2" type="ORF">AT9943_LOCUS12442</name>
</gene>
<proteinExistence type="predicted"/>